<protein>
    <submittedName>
        <fullName evidence="1">Uncharacterized protein</fullName>
    </submittedName>
</protein>
<reference evidence="1 2" key="2">
    <citation type="journal article" date="2019" name="G3 (Bethesda)">
        <title>Hybrid Assembly of the Genome of the Entomopathogenic Nematode Steinernema carpocapsae Identifies the X-Chromosome.</title>
        <authorList>
            <person name="Serra L."/>
            <person name="Macchietto M."/>
            <person name="Macias-Munoz A."/>
            <person name="McGill C.J."/>
            <person name="Rodriguez I.M."/>
            <person name="Rodriguez B."/>
            <person name="Murad R."/>
            <person name="Mortazavi A."/>
        </authorList>
    </citation>
    <scope>NUCLEOTIDE SEQUENCE [LARGE SCALE GENOMIC DNA]</scope>
    <source>
        <strain evidence="1 2">ALL</strain>
    </source>
</reference>
<dbReference type="EMBL" id="AZBU02000004">
    <property type="protein sequence ID" value="TKR82657.1"/>
    <property type="molecule type" value="Genomic_DNA"/>
</dbReference>
<sequence length="76" mass="8673">MPSSEETKGFEVWFWTKEDERAFVGRKKKGIWSTEDDEVCMCTKVTCLKADEASPSSLIDTALDQLSMTVYRRSSV</sequence>
<gene>
    <name evidence="1" type="ORF">L596_016347</name>
</gene>
<name>A0A4U5NHQ3_STECR</name>
<accession>A0A4U5NHQ3</accession>
<reference evidence="1 2" key="1">
    <citation type="journal article" date="2015" name="Genome Biol.">
        <title>Comparative genomics of Steinernema reveals deeply conserved gene regulatory networks.</title>
        <authorList>
            <person name="Dillman A.R."/>
            <person name="Macchietto M."/>
            <person name="Porter C.F."/>
            <person name="Rogers A."/>
            <person name="Williams B."/>
            <person name="Antoshechkin I."/>
            <person name="Lee M.M."/>
            <person name="Goodwin Z."/>
            <person name="Lu X."/>
            <person name="Lewis E.E."/>
            <person name="Goodrich-Blair H."/>
            <person name="Stock S.P."/>
            <person name="Adams B.J."/>
            <person name="Sternberg P.W."/>
            <person name="Mortazavi A."/>
        </authorList>
    </citation>
    <scope>NUCLEOTIDE SEQUENCE [LARGE SCALE GENOMIC DNA]</scope>
    <source>
        <strain evidence="1 2">ALL</strain>
    </source>
</reference>
<dbReference type="AlphaFoldDB" id="A0A4U5NHQ3"/>
<keyword evidence="2" id="KW-1185">Reference proteome</keyword>
<dbReference type="Proteomes" id="UP000298663">
    <property type="component" value="Unassembled WGS sequence"/>
</dbReference>
<evidence type="ECO:0000313" key="1">
    <source>
        <dbReference type="EMBL" id="TKR82657.1"/>
    </source>
</evidence>
<comment type="caution">
    <text evidence="1">The sequence shown here is derived from an EMBL/GenBank/DDBJ whole genome shotgun (WGS) entry which is preliminary data.</text>
</comment>
<organism evidence="1 2">
    <name type="scientific">Steinernema carpocapsae</name>
    <name type="common">Entomopathogenic nematode</name>
    <dbReference type="NCBI Taxonomy" id="34508"/>
    <lineage>
        <taxon>Eukaryota</taxon>
        <taxon>Metazoa</taxon>
        <taxon>Ecdysozoa</taxon>
        <taxon>Nematoda</taxon>
        <taxon>Chromadorea</taxon>
        <taxon>Rhabditida</taxon>
        <taxon>Tylenchina</taxon>
        <taxon>Panagrolaimomorpha</taxon>
        <taxon>Strongyloidoidea</taxon>
        <taxon>Steinernematidae</taxon>
        <taxon>Steinernema</taxon>
    </lineage>
</organism>
<evidence type="ECO:0000313" key="2">
    <source>
        <dbReference type="Proteomes" id="UP000298663"/>
    </source>
</evidence>
<proteinExistence type="predicted"/>